<dbReference type="PANTHER" id="PTHR30146">
    <property type="entry name" value="LACI-RELATED TRANSCRIPTIONAL REPRESSOR"/>
    <property type="match status" value="1"/>
</dbReference>
<dbReference type="STRING" id="1332264.BW730_00255"/>
<dbReference type="GO" id="GO:0000976">
    <property type="term" value="F:transcription cis-regulatory region binding"/>
    <property type="evidence" value="ECO:0007669"/>
    <property type="project" value="TreeGrafter"/>
</dbReference>
<evidence type="ECO:0000259" key="4">
    <source>
        <dbReference type="PROSITE" id="PS50932"/>
    </source>
</evidence>
<accession>A0A1Q2CJD4</accession>
<dbReference type="RefSeq" id="WP_077684555.1">
    <property type="nucleotide sequence ID" value="NZ_CP019606.1"/>
</dbReference>
<dbReference type="SUPFAM" id="SSF53822">
    <property type="entry name" value="Periplasmic binding protein-like I"/>
    <property type="match status" value="1"/>
</dbReference>
<keyword evidence="6" id="KW-1185">Reference proteome</keyword>
<dbReference type="Gene3D" id="1.10.260.40">
    <property type="entry name" value="lambda repressor-like DNA-binding domains"/>
    <property type="match status" value="1"/>
</dbReference>
<sequence length="347" mass="36653">MSDDKPRLDEVARIAQVSRATASKALNGRSDVSDATRVKVLAAAEEVGYRRSTIGAPQPLIAWVADNLTTTYTLDILRGSAMAAQEAGIGLVTQYTATHQGALPPLGDDWFDAVAGHEWLGVIAVTSRLSRHQVTRIRDRGISFVAIDPANTMPADMTSIGATNWNGGVDATQHLVDLGHRRIGFVRGTVGSVPASERLQGYLSALSMNDLPHDPRLVVGSSFEYEDGVQAGLHLLSLDEEVRPTAIVACNDPLALGVYSAARHLGMQIPDDVSVVGYDDSLMAGLATPGLTTVHQPLQDMGSSAVRTLLAVHAGRSITEGPVRLATTLVVRDSTAAPLEVVAASAR</sequence>
<dbReference type="GO" id="GO:0003700">
    <property type="term" value="F:DNA-binding transcription factor activity"/>
    <property type="evidence" value="ECO:0007669"/>
    <property type="project" value="TreeGrafter"/>
</dbReference>
<organism evidence="5 6">
    <name type="scientific">Tessaracoccus aquimaris</name>
    <dbReference type="NCBI Taxonomy" id="1332264"/>
    <lineage>
        <taxon>Bacteria</taxon>
        <taxon>Bacillati</taxon>
        <taxon>Actinomycetota</taxon>
        <taxon>Actinomycetes</taxon>
        <taxon>Propionibacteriales</taxon>
        <taxon>Propionibacteriaceae</taxon>
        <taxon>Tessaracoccus</taxon>
    </lineage>
</organism>
<dbReference type="Proteomes" id="UP000188145">
    <property type="component" value="Chromosome"/>
</dbReference>
<evidence type="ECO:0000256" key="3">
    <source>
        <dbReference type="ARBA" id="ARBA00023163"/>
    </source>
</evidence>
<dbReference type="Pfam" id="PF13377">
    <property type="entry name" value="Peripla_BP_3"/>
    <property type="match status" value="1"/>
</dbReference>
<dbReference type="Gene3D" id="3.40.50.2300">
    <property type="match status" value="2"/>
</dbReference>
<dbReference type="InterPro" id="IPR046335">
    <property type="entry name" value="LacI/GalR-like_sensor"/>
</dbReference>
<dbReference type="EMBL" id="CP019606">
    <property type="protein sequence ID" value="AQP46239.1"/>
    <property type="molecule type" value="Genomic_DNA"/>
</dbReference>
<keyword evidence="1" id="KW-0805">Transcription regulation</keyword>
<dbReference type="InterPro" id="IPR000843">
    <property type="entry name" value="HTH_LacI"/>
</dbReference>
<dbReference type="KEGG" id="tes:BW730_00255"/>
<dbReference type="PANTHER" id="PTHR30146:SF153">
    <property type="entry name" value="LACTOSE OPERON REPRESSOR"/>
    <property type="match status" value="1"/>
</dbReference>
<dbReference type="CDD" id="cd01392">
    <property type="entry name" value="HTH_LacI"/>
    <property type="match status" value="1"/>
</dbReference>
<dbReference type="OrthoDB" id="3227375at2"/>
<dbReference type="InterPro" id="IPR010982">
    <property type="entry name" value="Lambda_DNA-bd_dom_sf"/>
</dbReference>
<keyword evidence="2" id="KW-0238">DNA-binding</keyword>
<proteinExistence type="predicted"/>
<evidence type="ECO:0000313" key="6">
    <source>
        <dbReference type="Proteomes" id="UP000188145"/>
    </source>
</evidence>
<evidence type="ECO:0000256" key="1">
    <source>
        <dbReference type="ARBA" id="ARBA00023015"/>
    </source>
</evidence>
<evidence type="ECO:0000313" key="5">
    <source>
        <dbReference type="EMBL" id="AQP46239.1"/>
    </source>
</evidence>
<evidence type="ECO:0000256" key="2">
    <source>
        <dbReference type="ARBA" id="ARBA00023125"/>
    </source>
</evidence>
<dbReference type="PROSITE" id="PS00356">
    <property type="entry name" value="HTH_LACI_1"/>
    <property type="match status" value="1"/>
</dbReference>
<dbReference type="CDD" id="cd06296">
    <property type="entry name" value="PBP1_CatR-like"/>
    <property type="match status" value="1"/>
</dbReference>
<dbReference type="InterPro" id="IPR028082">
    <property type="entry name" value="Peripla_BP_I"/>
</dbReference>
<dbReference type="SUPFAM" id="SSF47413">
    <property type="entry name" value="lambda repressor-like DNA-binding domains"/>
    <property type="match status" value="1"/>
</dbReference>
<feature type="domain" description="HTH lacI-type" evidence="4">
    <location>
        <begin position="6"/>
        <end position="52"/>
    </location>
</feature>
<protein>
    <recommendedName>
        <fullName evidence="4">HTH lacI-type domain-containing protein</fullName>
    </recommendedName>
</protein>
<keyword evidence="3" id="KW-0804">Transcription</keyword>
<name>A0A1Q2CJD4_9ACTN</name>
<gene>
    <name evidence="5" type="ORF">BW730_00255</name>
</gene>
<dbReference type="SMART" id="SM00354">
    <property type="entry name" value="HTH_LACI"/>
    <property type="match status" value="1"/>
</dbReference>
<reference evidence="6" key="1">
    <citation type="submission" date="2017-02" db="EMBL/GenBank/DDBJ databases">
        <title>Tessaracoccus aquaemaris sp. nov., isolated from the intestine of a Korean rockfish, Sebastes schlegelii, in a marine aquaculture pond.</title>
        <authorList>
            <person name="Tak E.J."/>
            <person name="Bae J.-W."/>
        </authorList>
    </citation>
    <scope>NUCLEOTIDE SEQUENCE [LARGE SCALE GENOMIC DNA]</scope>
    <source>
        <strain evidence="6">NSG39</strain>
    </source>
</reference>
<dbReference type="Pfam" id="PF00356">
    <property type="entry name" value="LacI"/>
    <property type="match status" value="1"/>
</dbReference>
<dbReference type="AlphaFoldDB" id="A0A1Q2CJD4"/>
<dbReference type="PROSITE" id="PS50932">
    <property type="entry name" value="HTH_LACI_2"/>
    <property type="match status" value="1"/>
</dbReference>